<accession>A0A1B1MZ28</accession>
<dbReference type="PANTHER" id="PTHR34135:SF2">
    <property type="entry name" value="LYSOZYME"/>
    <property type="match status" value="1"/>
</dbReference>
<dbReference type="EC" id="3.2.1.17" evidence="4"/>
<evidence type="ECO:0000256" key="4">
    <source>
        <dbReference type="RuleBase" id="RU361176"/>
    </source>
</evidence>
<dbReference type="Gene3D" id="2.60.40.3500">
    <property type="match status" value="1"/>
</dbReference>
<dbReference type="InterPro" id="IPR018077">
    <property type="entry name" value="Glyco_hydro_fam25_subgr"/>
</dbReference>
<feature type="chain" id="PRO_5039011048" description="Lysozyme" evidence="6">
    <location>
        <begin position="23"/>
        <end position="521"/>
    </location>
</feature>
<dbReference type="SMART" id="SM00641">
    <property type="entry name" value="Glyco_25"/>
    <property type="match status" value="1"/>
</dbReference>
<reference evidence="9 10" key="1">
    <citation type="submission" date="2016-01" db="EMBL/GenBank/DDBJ databases">
        <title>Complete Genome Sequence of Paenibacillus yonginensis DCY84, a novel Plant Growth-Promoting Bacteria with Elicitation of Induced Systemic Resistance.</title>
        <authorList>
            <person name="Kim Y.J."/>
            <person name="Yang D.C."/>
            <person name="Sukweenadhi J."/>
        </authorList>
    </citation>
    <scope>NUCLEOTIDE SEQUENCE [LARGE SCALE GENOMIC DNA]</scope>
    <source>
        <strain evidence="9 10">DCY84</strain>
    </source>
</reference>
<dbReference type="InterPro" id="IPR021731">
    <property type="entry name" value="AMIN_dom"/>
</dbReference>
<dbReference type="CDD" id="cd00599">
    <property type="entry name" value="GH25_muramidase"/>
    <property type="match status" value="1"/>
</dbReference>
<dbReference type="PROSITE" id="PS51904">
    <property type="entry name" value="GLYCOSYL_HYDROL_F25_2"/>
    <property type="match status" value="1"/>
</dbReference>
<dbReference type="InterPro" id="IPR002053">
    <property type="entry name" value="Glyco_hydro_25"/>
</dbReference>
<dbReference type="GO" id="GO:0016998">
    <property type="term" value="P:cell wall macromolecule catabolic process"/>
    <property type="evidence" value="ECO:0007669"/>
    <property type="project" value="InterPro"/>
</dbReference>
<evidence type="ECO:0000256" key="6">
    <source>
        <dbReference type="SAM" id="SignalP"/>
    </source>
</evidence>
<dbReference type="Pfam" id="PF07833">
    <property type="entry name" value="Cu_amine_oxidN1"/>
    <property type="match status" value="1"/>
</dbReference>
<dbReference type="Pfam" id="PF01183">
    <property type="entry name" value="Glyco_hydro_25"/>
    <property type="match status" value="1"/>
</dbReference>
<evidence type="ECO:0000256" key="3">
    <source>
        <dbReference type="ARBA" id="ARBA00023295"/>
    </source>
</evidence>
<evidence type="ECO:0000313" key="9">
    <source>
        <dbReference type="EMBL" id="ANS74423.1"/>
    </source>
</evidence>
<comment type="catalytic activity">
    <reaction evidence="4">
        <text>Hydrolysis of (1-&gt;4)-beta-linkages between N-acetylmuramic acid and N-acetyl-D-glucosamine residues in a peptidoglycan and between N-acetyl-D-glucosamine residues in chitodextrins.</text>
        <dbReference type="EC" id="3.2.1.17"/>
    </reaction>
</comment>
<keyword evidence="6" id="KW-0732">Signal</keyword>
<dbReference type="InterPro" id="IPR017853">
    <property type="entry name" value="GH"/>
</dbReference>
<evidence type="ECO:0000256" key="1">
    <source>
        <dbReference type="ARBA" id="ARBA00010646"/>
    </source>
</evidence>
<dbReference type="SUPFAM" id="SSF55383">
    <property type="entry name" value="Copper amine oxidase, domain N"/>
    <property type="match status" value="1"/>
</dbReference>
<dbReference type="GO" id="GO:0016052">
    <property type="term" value="P:carbohydrate catabolic process"/>
    <property type="evidence" value="ECO:0007669"/>
    <property type="project" value="TreeGrafter"/>
</dbReference>
<dbReference type="KEGG" id="pyg:AWM70_07385"/>
<dbReference type="InterPro" id="IPR012854">
    <property type="entry name" value="Cu_amine_oxidase-like_N"/>
</dbReference>
<dbReference type="GO" id="GO:0003796">
    <property type="term" value="F:lysozyme activity"/>
    <property type="evidence" value="ECO:0007669"/>
    <property type="project" value="UniProtKB-EC"/>
</dbReference>
<feature type="domain" description="Copper amine oxidase-like N-terminal" evidence="7">
    <location>
        <begin position="33"/>
        <end position="140"/>
    </location>
</feature>
<evidence type="ECO:0000259" key="7">
    <source>
        <dbReference type="Pfam" id="PF07833"/>
    </source>
</evidence>
<dbReference type="PANTHER" id="PTHR34135">
    <property type="entry name" value="LYSOZYME"/>
    <property type="match status" value="1"/>
</dbReference>
<evidence type="ECO:0000259" key="8">
    <source>
        <dbReference type="Pfam" id="PF11741"/>
    </source>
</evidence>
<evidence type="ECO:0000256" key="2">
    <source>
        <dbReference type="ARBA" id="ARBA00022801"/>
    </source>
</evidence>
<evidence type="ECO:0000313" key="10">
    <source>
        <dbReference type="Proteomes" id="UP000092573"/>
    </source>
</evidence>
<dbReference type="InterPro" id="IPR008270">
    <property type="entry name" value="Glyco_hydro_25_AS"/>
</dbReference>
<dbReference type="Gene3D" id="3.20.20.80">
    <property type="entry name" value="Glycosidases"/>
    <property type="match status" value="1"/>
</dbReference>
<dbReference type="SUPFAM" id="SSF51445">
    <property type="entry name" value="(Trans)glycosidases"/>
    <property type="match status" value="1"/>
</dbReference>
<keyword evidence="10" id="KW-1185">Reference proteome</keyword>
<comment type="similarity">
    <text evidence="1 4">Belongs to the glycosyl hydrolase 25 family.</text>
</comment>
<feature type="domain" description="AMIN" evidence="8">
    <location>
        <begin position="200"/>
        <end position="299"/>
    </location>
</feature>
<name>A0A1B1MZ28_9BACL</name>
<dbReference type="AlphaFoldDB" id="A0A1B1MZ28"/>
<feature type="signal peptide" evidence="6">
    <location>
        <begin position="1"/>
        <end position="22"/>
    </location>
</feature>
<evidence type="ECO:0000256" key="5">
    <source>
        <dbReference type="SAM" id="MobiDB-lite"/>
    </source>
</evidence>
<feature type="compositionally biased region" description="Polar residues" evidence="5">
    <location>
        <begin position="140"/>
        <end position="171"/>
    </location>
</feature>
<organism evidence="9 10">
    <name type="scientific">Paenibacillus yonginensis</name>
    <dbReference type="NCBI Taxonomy" id="1462996"/>
    <lineage>
        <taxon>Bacteria</taxon>
        <taxon>Bacillati</taxon>
        <taxon>Bacillota</taxon>
        <taxon>Bacilli</taxon>
        <taxon>Bacillales</taxon>
        <taxon>Paenibacillaceae</taxon>
        <taxon>Paenibacillus</taxon>
    </lineage>
</organism>
<dbReference type="PROSITE" id="PS00953">
    <property type="entry name" value="GLYCOSYL_HYDROL_F25_1"/>
    <property type="match status" value="1"/>
</dbReference>
<dbReference type="Proteomes" id="UP000092573">
    <property type="component" value="Chromosome"/>
</dbReference>
<dbReference type="EMBL" id="CP014167">
    <property type="protein sequence ID" value="ANS74423.1"/>
    <property type="molecule type" value="Genomic_DNA"/>
</dbReference>
<gene>
    <name evidence="9" type="ORF">AWM70_07385</name>
</gene>
<dbReference type="OrthoDB" id="9802228at2"/>
<dbReference type="Pfam" id="PF11741">
    <property type="entry name" value="AMIN"/>
    <property type="match status" value="1"/>
</dbReference>
<sequence>MKKLLFFGLFAFLTLCWVQTQAVSAKESTHLFLNNQEISLSKSEQIIISNSRVLVPLRVLTEEMNYTVDWNNGDKTITIHNASQTIKLTLNRLEAVADGQTIQLSAAPVLSGNTAFVPIRFVGEQLGSVVAWDSATKSVKVTTSKGQPSKGTTAEPNPVSGSGTGQASSPALGSKPEDTSVSVSDKPAQAVLKDLSLADGKLVLTVQGSTEPGTALLSDPNRLQIDLPAAVFDAGFTQKYPLDDNHHGDILLPSDPNVNEIELSQFSGSDDSSSIQIVLVLNGDQSYQLQQSSGTITIQLQPAASDSAPQPGASTGIAMGLDVSHHNGSIDWANVAASGYSFVFIKASEGKTFKDPQFAANLAGAKAAGLLTGAYHFLDATTPENARLEADHFIETLQSAGGIEQLDLPPVLDYEDNPGKLTTAQINQVAKAFLSEFETVAGVRPMMYTGNVFAANFDATFSAYKLWVAKYSSKLPTPVTAWDSWSIWQYSQTGSIPGVAGNVDLDQFNGTLDDLLSSLRM</sequence>
<keyword evidence="3 4" id="KW-0326">Glycosidase</keyword>
<dbReference type="GO" id="GO:0009253">
    <property type="term" value="P:peptidoglycan catabolic process"/>
    <property type="evidence" value="ECO:0007669"/>
    <property type="project" value="InterPro"/>
</dbReference>
<feature type="region of interest" description="Disordered" evidence="5">
    <location>
        <begin position="140"/>
        <end position="185"/>
    </location>
</feature>
<dbReference type="InterPro" id="IPR036582">
    <property type="entry name" value="Mao_N_sf"/>
</dbReference>
<dbReference type="Gene3D" id="3.30.457.10">
    <property type="entry name" value="Copper amine oxidase-like, N-terminal domain"/>
    <property type="match status" value="1"/>
</dbReference>
<protein>
    <recommendedName>
        <fullName evidence="4">Lysozyme</fullName>
        <ecNumber evidence="4">3.2.1.17</ecNumber>
    </recommendedName>
</protein>
<proteinExistence type="inferred from homology"/>
<keyword evidence="2 4" id="KW-0378">Hydrolase</keyword>
<dbReference type="RefSeq" id="WP_068695086.1">
    <property type="nucleotide sequence ID" value="NZ_CP014167.1"/>
</dbReference>